<dbReference type="SUPFAM" id="SSF51126">
    <property type="entry name" value="Pectin lyase-like"/>
    <property type="match status" value="1"/>
</dbReference>
<dbReference type="InterPro" id="IPR007742">
    <property type="entry name" value="NosD_dom"/>
</dbReference>
<reference evidence="2 3" key="1">
    <citation type="journal article" date="2014" name="Int. J. Syst. Evol. Microbiol.">
        <title>Complete genome sequence of Corynebacterium casei LMG S-19264T (=DSM 44701T), isolated from a smear-ripened cheese.</title>
        <authorList>
            <consortium name="US DOE Joint Genome Institute (JGI-PGF)"/>
            <person name="Walter F."/>
            <person name="Albersmeier A."/>
            <person name="Kalinowski J."/>
            <person name="Ruckert C."/>
        </authorList>
    </citation>
    <scope>NUCLEOTIDE SEQUENCE [LARGE SCALE GENOMIC DNA]</scope>
    <source>
        <strain evidence="2 3">CGMCC 4.7111</strain>
    </source>
</reference>
<accession>A0A917Y990</accession>
<sequence length="393" mass="41618">MADTVYDVTTWTGASVSPYTDIGKVINEIIADIKSKQTTQTTRPGAVIYIPPGHYDLLTRAVIDISFLQIKGSGHGFLSEAIRDESSTGSWAEVQPGASHIRVKNTDGNNEAFLVQRSGAPGTVGRLNAIVFQDFCIDGVSSSKPYTPGNGKIGISVQSDNDSLRFEGMGFVYLAHALIVKGADAPNITNNFMAECGSCIELTGASQVAKITNNFLISAWAGYSIFAENAEGILISGNSILWACNITLTNSHRTTISANKLLSNFPSMIALLNGSSGSLISGNHFRRVYGDGTSTRFDDLYGLVHIDGSDNAVTANQFSFSVPAENISPSGASPTIILVTGGARNYLATNNITSNVDVKVVLDASSTATKILYSAQSSQLQAYTVNYSLVATP</sequence>
<name>A0A917Y990_9ACTN</name>
<feature type="domain" description="Periplasmic copper-binding protein NosD beta helix" evidence="1">
    <location>
        <begin position="160"/>
        <end position="285"/>
    </location>
</feature>
<evidence type="ECO:0000259" key="1">
    <source>
        <dbReference type="Pfam" id="PF05048"/>
    </source>
</evidence>
<dbReference type="Proteomes" id="UP000600365">
    <property type="component" value="Unassembled WGS sequence"/>
</dbReference>
<protein>
    <recommendedName>
        <fullName evidence="1">Periplasmic copper-binding protein NosD beta helix domain-containing protein</fullName>
    </recommendedName>
</protein>
<dbReference type="EMBL" id="BMMM01000013">
    <property type="protein sequence ID" value="GGN79907.1"/>
    <property type="molecule type" value="Genomic_DNA"/>
</dbReference>
<dbReference type="AlphaFoldDB" id="A0A917Y990"/>
<dbReference type="InterPro" id="IPR011050">
    <property type="entry name" value="Pectin_lyase_fold/virulence"/>
</dbReference>
<organism evidence="2 3">
    <name type="scientific">Streptomyces albiflavescens</name>
    <dbReference type="NCBI Taxonomy" id="1623582"/>
    <lineage>
        <taxon>Bacteria</taxon>
        <taxon>Bacillati</taxon>
        <taxon>Actinomycetota</taxon>
        <taxon>Actinomycetes</taxon>
        <taxon>Kitasatosporales</taxon>
        <taxon>Streptomycetaceae</taxon>
        <taxon>Streptomyces</taxon>
    </lineage>
</organism>
<dbReference type="Pfam" id="PF18835">
    <property type="entry name" value="Beta_helix_2"/>
    <property type="match status" value="1"/>
</dbReference>
<comment type="caution">
    <text evidence="2">The sequence shown here is derived from an EMBL/GenBank/DDBJ whole genome shotgun (WGS) entry which is preliminary data.</text>
</comment>
<proteinExistence type="predicted"/>
<dbReference type="CDD" id="cd21111">
    <property type="entry name" value="IFTase"/>
    <property type="match status" value="1"/>
</dbReference>
<keyword evidence="3" id="KW-1185">Reference proteome</keyword>
<gene>
    <name evidence="2" type="ORF">GCM10011579_064850</name>
</gene>
<dbReference type="InterPro" id="IPR012334">
    <property type="entry name" value="Pectin_lyas_fold"/>
</dbReference>
<dbReference type="RefSeq" id="WP_189189654.1">
    <property type="nucleotide sequence ID" value="NZ_BMMM01000013.1"/>
</dbReference>
<evidence type="ECO:0000313" key="2">
    <source>
        <dbReference type="EMBL" id="GGN79907.1"/>
    </source>
</evidence>
<dbReference type="Gene3D" id="2.160.20.10">
    <property type="entry name" value="Single-stranded right-handed beta-helix, Pectin lyase-like"/>
    <property type="match status" value="1"/>
</dbReference>
<dbReference type="Pfam" id="PF05048">
    <property type="entry name" value="NosD"/>
    <property type="match status" value="1"/>
</dbReference>
<evidence type="ECO:0000313" key="3">
    <source>
        <dbReference type="Proteomes" id="UP000600365"/>
    </source>
</evidence>
<dbReference type="InterPro" id="IPR040526">
    <property type="entry name" value="Beta_helix_2"/>
</dbReference>